<evidence type="ECO:0000313" key="2">
    <source>
        <dbReference type="Proteomes" id="UP000479710"/>
    </source>
</evidence>
<dbReference type="EMBL" id="SPHZ02000007">
    <property type="protein sequence ID" value="KAF0909591.1"/>
    <property type="molecule type" value="Genomic_DNA"/>
</dbReference>
<name>A0A6G1DAY0_9ORYZ</name>
<protein>
    <submittedName>
        <fullName evidence="1">Uncharacterized protein</fullName>
    </submittedName>
</protein>
<dbReference type="Proteomes" id="UP000479710">
    <property type="component" value="Unassembled WGS sequence"/>
</dbReference>
<dbReference type="AlphaFoldDB" id="A0A6G1DAY0"/>
<gene>
    <name evidence="1" type="ORF">E2562_038146</name>
</gene>
<reference evidence="1 2" key="1">
    <citation type="submission" date="2019-11" db="EMBL/GenBank/DDBJ databases">
        <title>Whole genome sequence of Oryza granulata.</title>
        <authorList>
            <person name="Li W."/>
        </authorList>
    </citation>
    <scope>NUCLEOTIDE SEQUENCE [LARGE SCALE GENOMIC DNA]</scope>
    <source>
        <strain evidence="2">cv. Menghai</strain>
        <tissue evidence="1">Leaf</tissue>
    </source>
</reference>
<proteinExistence type="predicted"/>
<sequence length="71" mass="7872">MVADATITTCDWGSGYIAVPAIFTIEFHKNGITAFTINAWLQGIANIWLSCQVVFLPSAWTPDSLNKRRLD</sequence>
<evidence type="ECO:0000313" key="1">
    <source>
        <dbReference type="EMBL" id="KAF0909591.1"/>
    </source>
</evidence>
<accession>A0A6G1DAY0</accession>
<comment type="caution">
    <text evidence="1">The sequence shown here is derived from an EMBL/GenBank/DDBJ whole genome shotgun (WGS) entry which is preliminary data.</text>
</comment>
<keyword evidence="2" id="KW-1185">Reference proteome</keyword>
<organism evidence="1 2">
    <name type="scientific">Oryza meyeriana var. granulata</name>
    <dbReference type="NCBI Taxonomy" id="110450"/>
    <lineage>
        <taxon>Eukaryota</taxon>
        <taxon>Viridiplantae</taxon>
        <taxon>Streptophyta</taxon>
        <taxon>Embryophyta</taxon>
        <taxon>Tracheophyta</taxon>
        <taxon>Spermatophyta</taxon>
        <taxon>Magnoliopsida</taxon>
        <taxon>Liliopsida</taxon>
        <taxon>Poales</taxon>
        <taxon>Poaceae</taxon>
        <taxon>BOP clade</taxon>
        <taxon>Oryzoideae</taxon>
        <taxon>Oryzeae</taxon>
        <taxon>Oryzinae</taxon>
        <taxon>Oryza</taxon>
        <taxon>Oryza meyeriana</taxon>
    </lineage>
</organism>